<dbReference type="EMBL" id="MU266425">
    <property type="protein sequence ID" value="KAH7924398.1"/>
    <property type="molecule type" value="Genomic_DNA"/>
</dbReference>
<reference evidence="1" key="1">
    <citation type="journal article" date="2021" name="New Phytol.">
        <title>Evolutionary innovations through gain and loss of genes in the ectomycorrhizal Boletales.</title>
        <authorList>
            <person name="Wu G."/>
            <person name="Miyauchi S."/>
            <person name="Morin E."/>
            <person name="Kuo A."/>
            <person name="Drula E."/>
            <person name="Varga T."/>
            <person name="Kohler A."/>
            <person name="Feng B."/>
            <person name="Cao Y."/>
            <person name="Lipzen A."/>
            <person name="Daum C."/>
            <person name="Hundley H."/>
            <person name="Pangilinan J."/>
            <person name="Johnson J."/>
            <person name="Barry K."/>
            <person name="LaButti K."/>
            <person name="Ng V."/>
            <person name="Ahrendt S."/>
            <person name="Min B."/>
            <person name="Choi I.G."/>
            <person name="Park H."/>
            <person name="Plett J.M."/>
            <person name="Magnuson J."/>
            <person name="Spatafora J.W."/>
            <person name="Nagy L.G."/>
            <person name="Henrissat B."/>
            <person name="Grigoriev I.V."/>
            <person name="Yang Z.L."/>
            <person name="Xu J."/>
            <person name="Martin F.M."/>
        </authorList>
    </citation>
    <scope>NUCLEOTIDE SEQUENCE</scope>
    <source>
        <strain evidence="1">KUC20120723A-06</strain>
    </source>
</reference>
<sequence length="770" mass="84706">MHISESLVATPLPDGYWIQAFPFSTDAEFPDILAYGLGFLGKPATIRLFTNPRNGRHSYICPSGWRLSEIASLDFPVGMAYADLTGDGFNDIIICDRYGPTMNALWDAKTQDGGRVQWLRNPGERSSEPFWKARKIGNSTGMHRLGVGHFTTSDVVQVMGLPIIPKSGDFTSPAPIPIFTPVYGANKSDGPTSWEESIAFSSDFHLIHDAKLLPRTNGDLDMVLVAGREGITLLWFDATARKWCHNVVGTGLPAPEGGRVPYWGSGSVDICCVEDDDVGYIATCESFHGNSVAVYTKSEDAPKGAESLKSKSYWTRTVIDDFGPLDEDSNTGTVHHVATVRLANSNTESFGIACMGALIIPYPHGVHHAALNQGVYLYKPVDLKQVLFEKLKITGESAGRLAVAGYTTPHHMDIASLSYYVPGYHTGPDPPRVRINTLGTRSLEITASQLDKEVLLRVPRPSKLPAGAVLTLPFWAIAGKKLTLVVLPPNEMTILPLGNVAIKVIYGALELTDSQGKKVVRDIAPAAKEYRSTLVTPSTPVAAGVNGAVFMTVEVGDSFQGPFETMSQVTSTNLLSSTPTIPVNVTNMEFPFIQVEKLDWASNGLWDDFQFFNATGFHVYFNDDAMEEIVHIQAWTLGIGETVDNHMDKSFCEIHYCLSNGGGSAGMRYFPDDYTDPIDTEKELTKEYVENNSTLLVVPDMCEHGPLWKIESGKATPKIRPNDTVDYPWHAWLASKFGDYKLPIEPPLKKDEQRFDVWMAFEFPPSAFQF</sequence>
<evidence type="ECO:0000313" key="1">
    <source>
        <dbReference type="EMBL" id="KAH7924398.1"/>
    </source>
</evidence>
<dbReference type="Proteomes" id="UP000790709">
    <property type="component" value="Unassembled WGS sequence"/>
</dbReference>
<keyword evidence="2" id="KW-1185">Reference proteome</keyword>
<organism evidence="1 2">
    <name type="scientific">Leucogyrophana mollusca</name>
    <dbReference type="NCBI Taxonomy" id="85980"/>
    <lineage>
        <taxon>Eukaryota</taxon>
        <taxon>Fungi</taxon>
        <taxon>Dikarya</taxon>
        <taxon>Basidiomycota</taxon>
        <taxon>Agaricomycotina</taxon>
        <taxon>Agaricomycetes</taxon>
        <taxon>Agaricomycetidae</taxon>
        <taxon>Boletales</taxon>
        <taxon>Boletales incertae sedis</taxon>
        <taxon>Leucogyrophana</taxon>
    </lineage>
</organism>
<protein>
    <submittedName>
        <fullName evidence="1">Uncharacterized protein</fullName>
    </submittedName>
</protein>
<proteinExistence type="predicted"/>
<evidence type="ECO:0000313" key="2">
    <source>
        <dbReference type="Proteomes" id="UP000790709"/>
    </source>
</evidence>
<gene>
    <name evidence="1" type="ORF">BV22DRAFT_1013346</name>
</gene>
<name>A0ACB8BIM2_9AGAM</name>
<comment type="caution">
    <text evidence="1">The sequence shown here is derived from an EMBL/GenBank/DDBJ whole genome shotgun (WGS) entry which is preliminary data.</text>
</comment>
<accession>A0ACB8BIM2</accession>